<evidence type="ECO:0000313" key="2">
    <source>
        <dbReference type="Proteomes" id="UP001054945"/>
    </source>
</evidence>
<gene>
    <name evidence="1" type="ORF">CEXT_349081</name>
</gene>
<sequence length="129" mass="14183">MPPVGIEHPPSHPAVYMKPFVLLSYASLVVEYKSHGRSSTKLPAQQSILLAGSLEVTAVFLVPYLTQDSMNLRKTSLVASHMTSTVQDLRGGPQHQQLQFLAGGHGTTDQSILFQYVFVPIQVRLVLNK</sequence>
<protein>
    <submittedName>
        <fullName evidence="1">Uncharacterized protein</fullName>
    </submittedName>
</protein>
<dbReference type="EMBL" id="BPLR01012504">
    <property type="protein sequence ID" value="GIY54344.1"/>
    <property type="molecule type" value="Genomic_DNA"/>
</dbReference>
<comment type="caution">
    <text evidence="1">The sequence shown here is derived from an EMBL/GenBank/DDBJ whole genome shotgun (WGS) entry which is preliminary data.</text>
</comment>
<dbReference type="Proteomes" id="UP001054945">
    <property type="component" value="Unassembled WGS sequence"/>
</dbReference>
<reference evidence="1 2" key="1">
    <citation type="submission" date="2021-06" db="EMBL/GenBank/DDBJ databases">
        <title>Caerostris extrusa draft genome.</title>
        <authorList>
            <person name="Kono N."/>
            <person name="Arakawa K."/>
        </authorList>
    </citation>
    <scope>NUCLEOTIDE SEQUENCE [LARGE SCALE GENOMIC DNA]</scope>
</reference>
<accession>A0AAV4U987</accession>
<name>A0AAV4U987_CAEEX</name>
<dbReference type="AlphaFoldDB" id="A0AAV4U987"/>
<keyword evidence="2" id="KW-1185">Reference proteome</keyword>
<proteinExistence type="predicted"/>
<evidence type="ECO:0000313" key="1">
    <source>
        <dbReference type="EMBL" id="GIY54344.1"/>
    </source>
</evidence>
<organism evidence="1 2">
    <name type="scientific">Caerostris extrusa</name>
    <name type="common">Bark spider</name>
    <name type="synonym">Caerostris bankana</name>
    <dbReference type="NCBI Taxonomy" id="172846"/>
    <lineage>
        <taxon>Eukaryota</taxon>
        <taxon>Metazoa</taxon>
        <taxon>Ecdysozoa</taxon>
        <taxon>Arthropoda</taxon>
        <taxon>Chelicerata</taxon>
        <taxon>Arachnida</taxon>
        <taxon>Araneae</taxon>
        <taxon>Araneomorphae</taxon>
        <taxon>Entelegynae</taxon>
        <taxon>Araneoidea</taxon>
        <taxon>Araneidae</taxon>
        <taxon>Caerostris</taxon>
    </lineage>
</organism>